<evidence type="ECO:0000313" key="2">
    <source>
        <dbReference type="Proteomes" id="UP001214530"/>
    </source>
</evidence>
<protein>
    <submittedName>
        <fullName evidence="1">Uncharacterized protein</fullName>
    </submittedName>
</protein>
<name>A0AAJ5W4V2_9SPHI</name>
<dbReference type="SUPFAM" id="SSF143100">
    <property type="entry name" value="TTHA1013/TTHA0281-like"/>
    <property type="match status" value="1"/>
</dbReference>
<organism evidence="1 2">
    <name type="scientific">Candidatus Pedobacter colombiensis</name>
    <dbReference type="NCBI Taxonomy" id="3121371"/>
    <lineage>
        <taxon>Bacteria</taxon>
        <taxon>Pseudomonadati</taxon>
        <taxon>Bacteroidota</taxon>
        <taxon>Sphingobacteriia</taxon>
        <taxon>Sphingobacteriales</taxon>
        <taxon>Sphingobacteriaceae</taxon>
        <taxon>Pedobacter</taxon>
    </lineage>
</organism>
<dbReference type="EMBL" id="CP119313">
    <property type="protein sequence ID" value="WEK17615.1"/>
    <property type="molecule type" value="Genomic_DNA"/>
</dbReference>
<dbReference type="AlphaFoldDB" id="A0AAJ5W4V2"/>
<evidence type="ECO:0000313" key="1">
    <source>
        <dbReference type="EMBL" id="WEK17615.1"/>
    </source>
</evidence>
<gene>
    <name evidence="1" type="ORF">P0Y49_12500</name>
</gene>
<dbReference type="Proteomes" id="UP001214530">
    <property type="component" value="Chromosome"/>
</dbReference>
<dbReference type="InterPro" id="IPR035069">
    <property type="entry name" value="TTHA1013/TTHA0281-like"/>
</dbReference>
<dbReference type="Gene3D" id="3.30.160.250">
    <property type="match status" value="1"/>
</dbReference>
<proteinExistence type="predicted"/>
<accession>A0AAJ5W4V2</accession>
<sequence length="88" mass="9992">MNSNQVKSDFFSVTGLFVFDETNNGYTGTFAELPWVIAEGGSREEVQANLFEALREFSKEEMEARVDQNVIEGSFPIVEKMIFKMELA</sequence>
<reference evidence="1" key="1">
    <citation type="submission" date="2023-03" db="EMBL/GenBank/DDBJ databases">
        <title>Andean soil-derived lignocellulolytic bacterial consortium as a source of novel taxa and putative plastic-active enzymes.</title>
        <authorList>
            <person name="Diaz-Garcia L."/>
            <person name="Chuvochina M."/>
            <person name="Feuerriegel G."/>
            <person name="Bunk B."/>
            <person name="Sproer C."/>
            <person name="Streit W.R."/>
            <person name="Rodriguez L.M."/>
            <person name="Overmann J."/>
            <person name="Jimenez D.J."/>
        </authorList>
    </citation>
    <scope>NUCLEOTIDE SEQUENCE</scope>
    <source>
        <strain evidence="1">MAG 3858</strain>
    </source>
</reference>